<evidence type="ECO:0000313" key="3">
    <source>
        <dbReference type="Proteomes" id="UP000316888"/>
    </source>
</evidence>
<gene>
    <name evidence="2" type="ORF">EUX48_08305</name>
    <name evidence="1" type="ORF">EUX50_02870</name>
</gene>
<dbReference type="AlphaFoldDB" id="A0A502K636"/>
<reference evidence="3 4" key="1">
    <citation type="submission" date="2019-01" db="EMBL/GenBank/DDBJ databases">
        <title>Comparative genomic analysis identifies haemin-independent Haemophilus haemolyticus: a formal re-classification of Haemophilus intermedius.</title>
        <authorList>
            <person name="Harris T.M."/>
            <person name="Price E.P."/>
            <person name="Sarovich D.S."/>
            <person name="Norskov-Lauritsen N."/>
            <person name="Beissbarth J."/>
            <person name="Chang A.B."/>
            <person name="Smith-Vaughan H.C."/>
        </authorList>
    </citation>
    <scope>NUCLEOTIDE SEQUENCE [LARGE SCALE GENOMIC DNA]</scope>
    <source>
        <strain evidence="2 3">60824 B Hi-4</strain>
        <strain evidence="1 4">CCUG 15949</strain>
    </source>
</reference>
<dbReference type="Proteomes" id="UP000318353">
    <property type="component" value="Unassembled WGS sequence"/>
</dbReference>
<sequence>MQLDDFNITAEYMEYSDSSNKSEWGEPLPCWIKYESESKELSIKFEYEQEGKPNTYVWFKGIVDMLTYPCSVELRSNKPNVTEESMLLEIINDGENWYFEGVVYDPYTEKIDGVLVNRIAERMIYINQVDPWESELDF</sequence>
<organism evidence="2 3">
    <name type="scientific">Haemophilus haemolyticus</name>
    <dbReference type="NCBI Taxonomy" id="726"/>
    <lineage>
        <taxon>Bacteria</taxon>
        <taxon>Pseudomonadati</taxon>
        <taxon>Pseudomonadota</taxon>
        <taxon>Gammaproteobacteria</taxon>
        <taxon>Pasteurellales</taxon>
        <taxon>Pasteurellaceae</taxon>
        <taxon>Haemophilus</taxon>
    </lineage>
</organism>
<dbReference type="Proteomes" id="UP000316888">
    <property type="component" value="Unassembled WGS sequence"/>
</dbReference>
<dbReference type="EMBL" id="SDPH01000007">
    <property type="protein sequence ID" value="TPH05955.1"/>
    <property type="molecule type" value="Genomic_DNA"/>
</dbReference>
<name>A0A502K636_HAEHA</name>
<evidence type="ECO:0000313" key="2">
    <source>
        <dbReference type="EMBL" id="TPH20891.1"/>
    </source>
</evidence>
<protein>
    <submittedName>
        <fullName evidence="2">Uncharacterized protein</fullName>
    </submittedName>
</protein>
<comment type="caution">
    <text evidence="2">The sequence shown here is derived from an EMBL/GenBank/DDBJ whole genome shotgun (WGS) entry which is preliminary data.</text>
</comment>
<accession>A0A502K636</accession>
<proteinExistence type="predicted"/>
<keyword evidence="4" id="KW-1185">Reference proteome</keyword>
<dbReference type="RefSeq" id="WP_046938922.1">
    <property type="nucleotide sequence ID" value="NZ_LCTH01000017.1"/>
</dbReference>
<evidence type="ECO:0000313" key="1">
    <source>
        <dbReference type="EMBL" id="TPH05955.1"/>
    </source>
</evidence>
<dbReference type="EMBL" id="SDPB01000022">
    <property type="protein sequence ID" value="TPH20891.1"/>
    <property type="molecule type" value="Genomic_DNA"/>
</dbReference>
<evidence type="ECO:0000313" key="4">
    <source>
        <dbReference type="Proteomes" id="UP000318353"/>
    </source>
</evidence>